<comment type="caution">
    <text evidence="3">The sequence shown here is derived from an EMBL/GenBank/DDBJ whole genome shotgun (WGS) entry which is preliminary data.</text>
</comment>
<protein>
    <recommendedName>
        <fullName evidence="2">SCO6045-like C-terminal domain-containing protein</fullName>
    </recommendedName>
</protein>
<dbReference type="EMBL" id="BJVJ01000043">
    <property type="protein sequence ID" value="GEL24968.1"/>
    <property type="molecule type" value="Genomic_DNA"/>
</dbReference>
<evidence type="ECO:0000256" key="1">
    <source>
        <dbReference type="SAM" id="SignalP"/>
    </source>
</evidence>
<name>A0A511DPI8_9PSEU</name>
<proteinExistence type="predicted"/>
<evidence type="ECO:0000313" key="3">
    <source>
        <dbReference type="EMBL" id="GEL24968.1"/>
    </source>
</evidence>
<dbReference type="Proteomes" id="UP000321685">
    <property type="component" value="Unassembled WGS sequence"/>
</dbReference>
<accession>A0A511DPI8</accession>
<feature type="signal peptide" evidence="1">
    <location>
        <begin position="1"/>
        <end position="20"/>
    </location>
</feature>
<dbReference type="OrthoDB" id="4467560at2"/>
<dbReference type="Pfam" id="PF26136">
    <property type="entry name" value="SCO6045_C"/>
    <property type="match status" value="1"/>
</dbReference>
<sequence>MTGSLAAAQAALVDSLVAGAAVPAGFDDVRLATVRRALLRKRSGEIARTWPLLAAAHGQHWAGVVATHLDGVAPGGSLRDGFDVARALRAAGQLPPSAAEELASREAGWRYDGTSAPTRRRVPTVRRGGGALFVQVGGRTLRLG</sequence>
<organism evidence="3 4">
    <name type="scientific">Pseudonocardia sulfidoxydans NBRC 16205</name>
    <dbReference type="NCBI Taxonomy" id="1223511"/>
    <lineage>
        <taxon>Bacteria</taxon>
        <taxon>Bacillati</taxon>
        <taxon>Actinomycetota</taxon>
        <taxon>Actinomycetes</taxon>
        <taxon>Pseudonocardiales</taxon>
        <taxon>Pseudonocardiaceae</taxon>
        <taxon>Pseudonocardia</taxon>
    </lineage>
</organism>
<feature type="chain" id="PRO_5039539234" description="SCO6045-like C-terminal domain-containing protein" evidence="1">
    <location>
        <begin position="21"/>
        <end position="144"/>
    </location>
</feature>
<gene>
    <name evidence="3" type="ORF">PSU4_39220</name>
</gene>
<keyword evidence="1" id="KW-0732">Signal</keyword>
<reference evidence="3 4" key="1">
    <citation type="submission" date="2019-07" db="EMBL/GenBank/DDBJ databases">
        <title>Whole genome shotgun sequence of Pseudonocardia sulfidoxydans NBRC 16205.</title>
        <authorList>
            <person name="Hosoyama A."/>
            <person name="Uohara A."/>
            <person name="Ohji S."/>
            <person name="Ichikawa N."/>
        </authorList>
    </citation>
    <scope>NUCLEOTIDE SEQUENCE [LARGE SCALE GENOMIC DNA]</scope>
    <source>
        <strain evidence="3 4">NBRC 16205</strain>
    </source>
</reference>
<evidence type="ECO:0000313" key="4">
    <source>
        <dbReference type="Proteomes" id="UP000321685"/>
    </source>
</evidence>
<feature type="domain" description="SCO6045-like C-terminal" evidence="2">
    <location>
        <begin position="6"/>
        <end position="90"/>
    </location>
</feature>
<dbReference type="AlphaFoldDB" id="A0A511DPI8"/>
<dbReference type="RefSeq" id="WP_147110351.1">
    <property type="nucleotide sequence ID" value="NZ_BJVJ01000043.1"/>
</dbReference>
<keyword evidence="4" id="KW-1185">Reference proteome</keyword>
<evidence type="ECO:0000259" key="2">
    <source>
        <dbReference type="Pfam" id="PF26136"/>
    </source>
</evidence>
<dbReference type="InterPro" id="IPR058711">
    <property type="entry name" value="SCO6045-like_C"/>
</dbReference>